<dbReference type="Proteomes" id="UP001597010">
    <property type="component" value="Unassembled WGS sequence"/>
</dbReference>
<dbReference type="InterPro" id="IPR050900">
    <property type="entry name" value="Transposase_IS3/IS150/IS904"/>
</dbReference>
<protein>
    <submittedName>
        <fullName evidence="2">IS3 family transposase</fullName>
    </submittedName>
</protein>
<comment type="caution">
    <text evidence="2">The sequence shown here is derived from an EMBL/GenBank/DDBJ whole genome shotgun (WGS) entry which is preliminary data.</text>
</comment>
<dbReference type="InterPro" id="IPR001584">
    <property type="entry name" value="Integrase_cat-core"/>
</dbReference>
<evidence type="ECO:0000259" key="1">
    <source>
        <dbReference type="PROSITE" id="PS50994"/>
    </source>
</evidence>
<dbReference type="SUPFAM" id="SSF53098">
    <property type="entry name" value="Ribonuclease H-like"/>
    <property type="match status" value="1"/>
</dbReference>
<organism evidence="2 3">
    <name type="scientific">Mucilaginibacter litoreus</name>
    <dbReference type="NCBI Taxonomy" id="1048221"/>
    <lineage>
        <taxon>Bacteria</taxon>
        <taxon>Pseudomonadati</taxon>
        <taxon>Bacteroidota</taxon>
        <taxon>Sphingobacteriia</taxon>
        <taxon>Sphingobacteriales</taxon>
        <taxon>Sphingobacteriaceae</taxon>
        <taxon>Mucilaginibacter</taxon>
    </lineage>
</organism>
<dbReference type="Pfam" id="PF00665">
    <property type="entry name" value="rve"/>
    <property type="match status" value="1"/>
</dbReference>
<keyword evidence="3" id="KW-1185">Reference proteome</keyword>
<dbReference type="NCBIfam" id="NF033516">
    <property type="entry name" value="transpos_IS3"/>
    <property type="match status" value="1"/>
</dbReference>
<reference evidence="3" key="1">
    <citation type="journal article" date="2019" name="Int. J. Syst. Evol. Microbiol.">
        <title>The Global Catalogue of Microorganisms (GCM) 10K type strain sequencing project: providing services to taxonomists for standard genome sequencing and annotation.</title>
        <authorList>
            <consortium name="The Broad Institute Genomics Platform"/>
            <consortium name="The Broad Institute Genome Sequencing Center for Infectious Disease"/>
            <person name="Wu L."/>
            <person name="Ma J."/>
        </authorList>
    </citation>
    <scope>NUCLEOTIDE SEQUENCE [LARGE SCALE GENOMIC DNA]</scope>
    <source>
        <strain evidence="3">CCUG 61484</strain>
    </source>
</reference>
<dbReference type="EMBL" id="JBHTHZ010000002">
    <property type="protein sequence ID" value="MFD0792945.1"/>
    <property type="molecule type" value="Genomic_DNA"/>
</dbReference>
<dbReference type="PANTHER" id="PTHR46889:SF5">
    <property type="entry name" value="INTEGRASE PROTEIN"/>
    <property type="match status" value="1"/>
</dbReference>
<name>A0ABW3AQ62_9SPHI</name>
<dbReference type="InterPro" id="IPR048020">
    <property type="entry name" value="Transpos_IS3"/>
</dbReference>
<accession>A0ABW3AQ62</accession>
<gene>
    <name evidence="2" type="ORF">ACFQZX_04910</name>
</gene>
<dbReference type="PROSITE" id="PS50994">
    <property type="entry name" value="INTEGRASE"/>
    <property type="match status" value="1"/>
</dbReference>
<sequence>MLGYTKQAYYKHKADRLERRKDLIQVREMVMRIRSKMPRLGTRKLYYLLKDELDARDIKIGRDVLFNFLRAEQLLIRPRHCYTKTTDSKHWMKKYPNLIIDMQITRPEQVWVSDITYIKTASGNSYLSLVTDAYSKKTMGYALLENLSAAGPLNALNMALKNRKYKRALIHHSDRGLQYCSGEYVQKLKDYHIDISMTQNGDPYENAIAERINGILKYEFLWIDGFKNHLQAIEVIKQSIGIYNQERPHLSCQMMTRKQHIINKESKENCGIKKS</sequence>
<dbReference type="PANTHER" id="PTHR46889">
    <property type="entry name" value="TRANSPOSASE INSF FOR INSERTION SEQUENCE IS3B-RELATED"/>
    <property type="match status" value="1"/>
</dbReference>
<dbReference type="InterPro" id="IPR036397">
    <property type="entry name" value="RNaseH_sf"/>
</dbReference>
<proteinExistence type="predicted"/>
<dbReference type="InterPro" id="IPR012337">
    <property type="entry name" value="RNaseH-like_sf"/>
</dbReference>
<evidence type="ECO:0000313" key="3">
    <source>
        <dbReference type="Proteomes" id="UP001597010"/>
    </source>
</evidence>
<feature type="domain" description="Integrase catalytic" evidence="1">
    <location>
        <begin position="103"/>
        <end position="265"/>
    </location>
</feature>
<dbReference type="RefSeq" id="WP_377112000.1">
    <property type="nucleotide sequence ID" value="NZ_JBHTHZ010000002.1"/>
</dbReference>
<dbReference type="Gene3D" id="3.30.420.10">
    <property type="entry name" value="Ribonuclease H-like superfamily/Ribonuclease H"/>
    <property type="match status" value="1"/>
</dbReference>
<evidence type="ECO:0000313" key="2">
    <source>
        <dbReference type="EMBL" id="MFD0792945.1"/>
    </source>
</evidence>